<organism evidence="2 3">
    <name type="scientific">Alcanivorax borkumensis (strain ATCC 700651 / DSM 11573 / NCIMB 13689 / SK2)</name>
    <dbReference type="NCBI Taxonomy" id="393595"/>
    <lineage>
        <taxon>Bacteria</taxon>
        <taxon>Pseudomonadati</taxon>
        <taxon>Pseudomonadota</taxon>
        <taxon>Gammaproteobacteria</taxon>
        <taxon>Oceanospirillales</taxon>
        <taxon>Alcanivoracaceae</taxon>
        <taxon>Alcanivorax</taxon>
    </lineage>
</organism>
<dbReference type="Pfam" id="PF01464">
    <property type="entry name" value="SLT"/>
    <property type="match status" value="1"/>
</dbReference>
<dbReference type="HOGENOM" id="CLU_009520_1_4_6"/>
<dbReference type="PROSITE" id="PS51257">
    <property type="entry name" value="PROKAR_LIPOPROTEIN"/>
    <property type="match status" value="1"/>
</dbReference>
<feature type="domain" description="LysM" evidence="1">
    <location>
        <begin position="486"/>
        <end position="531"/>
    </location>
</feature>
<dbReference type="PANTHER" id="PTHR33734">
    <property type="entry name" value="LYSM DOMAIN-CONTAINING GPI-ANCHORED PROTEIN 2"/>
    <property type="match status" value="1"/>
</dbReference>
<gene>
    <name evidence="2" type="ordered locus">ABO_1221</name>
</gene>
<dbReference type="eggNOG" id="COG1388">
    <property type="taxonomic scope" value="Bacteria"/>
</dbReference>
<dbReference type="Proteomes" id="UP000008871">
    <property type="component" value="Chromosome"/>
</dbReference>
<dbReference type="KEGG" id="abo:ABO_1221"/>
<dbReference type="InterPro" id="IPR036779">
    <property type="entry name" value="LysM_dom_sf"/>
</dbReference>
<name>Q0VQ79_ALCBS</name>
<evidence type="ECO:0000313" key="3">
    <source>
        <dbReference type="Proteomes" id="UP000008871"/>
    </source>
</evidence>
<dbReference type="RefSeq" id="WP_011588504.1">
    <property type="nucleotide sequence ID" value="NC_008260.1"/>
</dbReference>
<dbReference type="CDD" id="cd16894">
    <property type="entry name" value="MltD-like"/>
    <property type="match status" value="1"/>
</dbReference>
<sequence>MKHIIPLAFLFGLGALGGCATNDSLENLPPMPAAKPSVDDLKLGNGMDEPAPVDDKNKQAIQATDNDDLWARLRAGYGLDLNIENDRIRVQREWYARHPQYFTRVTRRSERYLHYIIEQAEARDMPLELALLPIVESAFDPFAYSHGRAAGPWQFIPSTGDYFGMQRTWWEDQRRDILKSTNAALDYLQKLSSRFDGDWLLALASYNAGGGTISRAIRHNEEAGKPTDFWNLNLPRETTAYVPKLLAIAQIIGDPDTYNVPLHPIANEPYFITVNTGGQIDLAQAARLADISVEELYLLNPSYNRWATSPDGPFRLLVPVNRAERFRNKLVHLPKDQRMQWGRYQIRPGDNLGAIARQYRTTPQVLRNINHLKNNTIIAGRTLLIPGPASTNSNDSLSAETRLAKTQSKRPKGRQRIDYTVQSGETLWEIARRHKVGVPELAKWNGIAPKDNLRVGQSLAVWTKGSLAGSPASVPAASNPNMVRKVRYAIRNGDSLYAIADRFNVSVNDIKSWNNSVASNQYIQPGQRLTLYVDIRQTH</sequence>
<keyword evidence="3" id="KW-1185">Reference proteome</keyword>
<dbReference type="SUPFAM" id="SSF54106">
    <property type="entry name" value="LysM domain"/>
    <property type="match status" value="3"/>
</dbReference>
<dbReference type="Gene3D" id="3.10.350.10">
    <property type="entry name" value="LysM domain"/>
    <property type="match status" value="3"/>
</dbReference>
<dbReference type="CDD" id="cd00118">
    <property type="entry name" value="LysM"/>
    <property type="match status" value="3"/>
</dbReference>
<dbReference type="CAZy" id="GH23">
    <property type="family name" value="Glycoside Hydrolase Family 23"/>
</dbReference>
<dbReference type="GO" id="GO:0008932">
    <property type="term" value="F:lytic endotransglycosylase activity"/>
    <property type="evidence" value="ECO:0007669"/>
    <property type="project" value="TreeGrafter"/>
</dbReference>
<dbReference type="Pfam" id="PF01476">
    <property type="entry name" value="LysM"/>
    <property type="match status" value="3"/>
</dbReference>
<dbReference type="eggNOG" id="COG0741">
    <property type="taxonomic scope" value="Bacteria"/>
</dbReference>
<dbReference type="AlphaFoldDB" id="Q0VQ79"/>
<dbReference type="EMBL" id="AM286690">
    <property type="protein sequence ID" value="CAL16669.1"/>
    <property type="molecule type" value="Genomic_DNA"/>
</dbReference>
<feature type="domain" description="LysM" evidence="1">
    <location>
        <begin position="342"/>
        <end position="385"/>
    </location>
</feature>
<dbReference type="InterPro" id="IPR018392">
    <property type="entry name" value="LysM"/>
</dbReference>
<protein>
    <submittedName>
        <fullName evidence="2">Membrane-bound lytic murein transglycosylase D</fullName>
    </submittedName>
</protein>
<dbReference type="PROSITE" id="PS51782">
    <property type="entry name" value="LYSM"/>
    <property type="match status" value="3"/>
</dbReference>
<dbReference type="Gene3D" id="1.10.530.10">
    <property type="match status" value="1"/>
</dbReference>
<reference evidence="2 3" key="1">
    <citation type="journal article" date="2006" name="Nat. Biotechnol.">
        <title>Genome sequence of the ubiquitous hydrocarbon-degrading marine bacterium Alcanivorax borkumensis.</title>
        <authorList>
            <person name="Schneiker S."/>
            <person name="Martins dos Santos V.A.P."/>
            <person name="Bartels D."/>
            <person name="Bekel T."/>
            <person name="Brecht M."/>
            <person name="Buhrmester J."/>
            <person name="Chernikova T.N."/>
            <person name="Denaro R."/>
            <person name="Ferrer M."/>
            <person name="Gertler C."/>
            <person name="Goesmann A."/>
            <person name="Golyshina O.V."/>
            <person name="Kaminski F."/>
            <person name="Khachane A.N."/>
            <person name="Lang S."/>
            <person name="Linke B."/>
            <person name="McHardy A.C."/>
            <person name="Meyer F."/>
            <person name="Nechitaylo T."/>
            <person name="Puehler A."/>
            <person name="Regenhardt D."/>
            <person name="Rupp O."/>
            <person name="Sabirova J.S."/>
            <person name="Selbitschka W."/>
            <person name="Yakimov M.M."/>
            <person name="Timmis K.N."/>
            <person name="Vorhoelter F.-J."/>
            <person name="Weidner S."/>
            <person name="Kaiser O."/>
            <person name="Golyshin P.N."/>
        </authorList>
    </citation>
    <scope>NUCLEOTIDE SEQUENCE [LARGE SCALE GENOMIC DNA]</scope>
    <source>
        <strain evidence="3">ATCC 700651 / DSM 11573 / NCIMB 13689 / SK2</strain>
    </source>
</reference>
<dbReference type="STRING" id="393595.ABO_1221"/>
<dbReference type="SUPFAM" id="SSF53955">
    <property type="entry name" value="Lysozyme-like"/>
    <property type="match status" value="1"/>
</dbReference>
<accession>Q0VQ79</accession>
<dbReference type="InterPro" id="IPR008258">
    <property type="entry name" value="Transglycosylase_SLT_dom_1"/>
</dbReference>
<evidence type="ECO:0000313" key="2">
    <source>
        <dbReference type="EMBL" id="CAL16669.1"/>
    </source>
</evidence>
<proteinExistence type="predicted"/>
<dbReference type="PANTHER" id="PTHR33734:SF22">
    <property type="entry name" value="MEMBRANE-BOUND LYTIC MUREIN TRANSGLYCOSYLASE D"/>
    <property type="match status" value="1"/>
</dbReference>
<dbReference type="CAZy" id="CBM50">
    <property type="family name" value="Carbohydrate-Binding Module Family 50"/>
</dbReference>
<dbReference type="InterPro" id="IPR023346">
    <property type="entry name" value="Lysozyme-like_dom_sf"/>
</dbReference>
<dbReference type="SMART" id="SM00257">
    <property type="entry name" value="LysM"/>
    <property type="match status" value="3"/>
</dbReference>
<feature type="domain" description="LysM" evidence="1">
    <location>
        <begin position="417"/>
        <end position="461"/>
    </location>
</feature>
<evidence type="ECO:0000259" key="1">
    <source>
        <dbReference type="PROSITE" id="PS51782"/>
    </source>
</evidence>